<sequence length="956" mass="105921">MPGIIKKLVLVAAVDGLILHSGQRNQRSLQIKYGTHEFSSLPSNAVPSSSTSAEVHGIVGLLTVTPVSFLIAILRREQVAQIRGAPIFVITDVALIPLSSQKEAKKAIDQAKQGLKKSAEGHATSEEDSETSEGEEAYAETEGAEHDGQVSPESLGSSPKDDPSDSRPVGPDRSTSNVVEDVIGKQGQYGRFAERWFSRKGWTTDKRRTQGMSAAEEKPHSADNMHALKSPGAGSAAEGVPGDRDSNDQTTKRDEQKGSEESHSPDTQNANVVNTLLPKLLRTTRMLLGSRSFFFSYELDITRRIGSQNAKNSELPLHKSIDPLYFWNQHLAGPFLDNGYHTFVLPLMQGFVGQRAFTINKKTENPSKAISNAEEDIATVSKAQTKAEDSEDYANFLLTLVSRRSIKRPGLRYLRRGVDDEGNTANTVETEQILSKASWSPSEKVYSFTQLRGSIPLFFSQSPYSFKPVPVLQHSDETNHRAFRRHFTNITGRYGNVQIALLVDKKGGEAEIGRKYEAHTTRLNAENGIAGRNLGFEWFDFHAVCRGMKFENVSILMDSLGPRLEEFGETVELDSVLQKRQSGILRTNCMDCLDRTNVVQSATAQRTLEKQLKEEGVDVDLLTDTTTQWFNTLWADNGDAISRQYANTAALKGDFTRTRQRNYRGAINDLGLTLSRYYNNIVNDYFSQAAIDFLLGNVTSQIFDEFEATLENRDPAMSMSKVRANAIETSSKIVIADQSEDLVGGWTLMSPQEPNTVRTFPFEEVCLLITDAALYRVKFDWNVEKVASFERVDLRSIIGIIKGTYITSVLTKSQTDEEKNFGFVIKYKPGKEDIARVNTRSLSSAVGLEGSEACDLESVSAESKKKEDLTGLKVLAFKALPARDSFTSMEGQETQAMSEKDLVSNVCDEIRKAALGEDSSVKSLVEDSDIITLQAARKNTGLLEQWGHSIKKMVWA</sequence>
<protein>
    <recommendedName>
        <fullName evidence="6">SacI domain protein</fullName>
    </recommendedName>
</protein>
<dbReference type="PROSITE" id="PS51791">
    <property type="entry name" value="HSAC2"/>
    <property type="match status" value="1"/>
</dbReference>
<organism evidence="4 5">
    <name type="scientific">Stereocaulon virgatum</name>
    <dbReference type="NCBI Taxonomy" id="373712"/>
    <lineage>
        <taxon>Eukaryota</taxon>
        <taxon>Fungi</taxon>
        <taxon>Dikarya</taxon>
        <taxon>Ascomycota</taxon>
        <taxon>Pezizomycotina</taxon>
        <taxon>Lecanoromycetes</taxon>
        <taxon>OSLEUM clade</taxon>
        <taxon>Lecanoromycetidae</taxon>
        <taxon>Lecanorales</taxon>
        <taxon>Lecanorineae</taxon>
        <taxon>Stereocaulaceae</taxon>
        <taxon>Stereocaulon</taxon>
    </lineage>
</organism>
<evidence type="ECO:0000259" key="2">
    <source>
        <dbReference type="PROSITE" id="PS50275"/>
    </source>
</evidence>
<dbReference type="InterPro" id="IPR002013">
    <property type="entry name" value="SAC_dom"/>
</dbReference>
<evidence type="ECO:0000256" key="1">
    <source>
        <dbReference type="SAM" id="MobiDB-lite"/>
    </source>
</evidence>
<feature type="compositionally biased region" description="Acidic residues" evidence="1">
    <location>
        <begin position="126"/>
        <end position="139"/>
    </location>
</feature>
<dbReference type="Pfam" id="PF12456">
    <property type="entry name" value="hSac2"/>
    <property type="match status" value="1"/>
</dbReference>
<evidence type="ECO:0000313" key="4">
    <source>
        <dbReference type="EMBL" id="KAL2038569.1"/>
    </source>
</evidence>
<name>A0ABR4A1C8_9LECA</name>
<accession>A0ABR4A1C8</accession>
<dbReference type="InterPro" id="IPR022158">
    <property type="entry name" value="Inositol_phosphatase"/>
</dbReference>
<dbReference type="EMBL" id="JBEFKJ010000031">
    <property type="protein sequence ID" value="KAL2038569.1"/>
    <property type="molecule type" value="Genomic_DNA"/>
</dbReference>
<proteinExistence type="predicted"/>
<feature type="region of interest" description="Disordered" evidence="1">
    <location>
        <begin position="203"/>
        <end position="271"/>
    </location>
</feature>
<evidence type="ECO:0008006" key="6">
    <source>
        <dbReference type="Google" id="ProtNLM"/>
    </source>
</evidence>
<feature type="compositionally biased region" description="Basic and acidic residues" evidence="1">
    <location>
        <begin position="241"/>
        <end position="264"/>
    </location>
</feature>
<evidence type="ECO:0000313" key="5">
    <source>
        <dbReference type="Proteomes" id="UP001590950"/>
    </source>
</evidence>
<comment type="caution">
    <text evidence="4">The sequence shown here is derived from an EMBL/GenBank/DDBJ whole genome shotgun (WGS) entry which is preliminary data.</text>
</comment>
<evidence type="ECO:0000259" key="3">
    <source>
        <dbReference type="PROSITE" id="PS51791"/>
    </source>
</evidence>
<dbReference type="InterPro" id="IPR034753">
    <property type="entry name" value="hSac2"/>
</dbReference>
<dbReference type="PROSITE" id="PS50275">
    <property type="entry name" value="SAC"/>
    <property type="match status" value="1"/>
</dbReference>
<dbReference type="Pfam" id="PF02383">
    <property type="entry name" value="Syja_N"/>
    <property type="match status" value="1"/>
</dbReference>
<keyword evidence="5" id="KW-1185">Reference proteome</keyword>
<feature type="domain" description="HSac2" evidence="3">
    <location>
        <begin position="717"/>
        <end position="870"/>
    </location>
</feature>
<dbReference type="PANTHER" id="PTHR45662">
    <property type="entry name" value="PHOSPHATIDYLINOSITIDE PHOSPHATASE SAC1"/>
    <property type="match status" value="1"/>
</dbReference>
<feature type="region of interest" description="Disordered" evidence="1">
    <location>
        <begin position="113"/>
        <end position="183"/>
    </location>
</feature>
<gene>
    <name evidence="4" type="ORF">N7G274_008617</name>
</gene>
<dbReference type="Proteomes" id="UP001590950">
    <property type="component" value="Unassembled WGS sequence"/>
</dbReference>
<dbReference type="PANTHER" id="PTHR45662:SF7">
    <property type="entry name" value="SACI DOMAIN PROTEIN (AFU_ORTHOLOGUE AFUA_1G15890)"/>
    <property type="match status" value="1"/>
</dbReference>
<reference evidence="4 5" key="1">
    <citation type="submission" date="2024-09" db="EMBL/GenBank/DDBJ databases">
        <title>Rethinking Asexuality: The Enigmatic Case of Functional Sexual Genes in Lepraria (Stereocaulaceae).</title>
        <authorList>
            <person name="Doellman M."/>
            <person name="Sun Y."/>
            <person name="Barcenas-Pena A."/>
            <person name="Lumbsch H.T."/>
            <person name="Grewe F."/>
        </authorList>
    </citation>
    <scope>NUCLEOTIDE SEQUENCE [LARGE SCALE GENOMIC DNA]</scope>
    <source>
        <strain evidence="4 5">Mercado 3170</strain>
    </source>
</reference>
<feature type="domain" description="SAC" evidence="2">
    <location>
        <begin position="284"/>
        <end position="647"/>
    </location>
</feature>